<dbReference type="AlphaFoldDB" id="C7PWJ6"/>
<dbReference type="EMBL" id="CP001700">
    <property type="protein sequence ID" value="ACU75276.1"/>
    <property type="molecule type" value="Genomic_DNA"/>
</dbReference>
<dbReference type="PANTHER" id="PTHR43736:SF1">
    <property type="entry name" value="DIHYDRONEOPTERIN TRIPHOSPHATE DIPHOSPHATASE"/>
    <property type="match status" value="1"/>
</dbReference>
<gene>
    <name evidence="3" type="ordered locus">Caci_6422</name>
</gene>
<evidence type="ECO:0000259" key="2">
    <source>
        <dbReference type="PROSITE" id="PS51462"/>
    </source>
</evidence>
<dbReference type="InterPro" id="IPR015797">
    <property type="entry name" value="NUDIX_hydrolase-like_dom_sf"/>
</dbReference>
<keyword evidence="3" id="KW-0378">Hydrolase</keyword>
<dbReference type="RefSeq" id="WP_015795005.1">
    <property type="nucleotide sequence ID" value="NC_013131.1"/>
</dbReference>
<evidence type="ECO:0000256" key="1">
    <source>
        <dbReference type="ARBA" id="ARBA00005582"/>
    </source>
</evidence>
<dbReference type="InParanoid" id="C7PWJ6"/>
<name>C7PWJ6_CATAD</name>
<dbReference type="Proteomes" id="UP000000851">
    <property type="component" value="Chromosome"/>
</dbReference>
<dbReference type="Gene3D" id="3.90.79.10">
    <property type="entry name" value="Nucleoside Triphosphate Pyrophosphohydrolase"/>
    <property type="match status" value="1"/>
</dbReference>
<dbReference type="PROSITE" id="PS51462">
    <property type="entry name" value="NUDIX"/>
    <property type="match status" value="1"/>
</dbReference>
<dbReference type="OrthoDB" id="9761969at2"/>
<dbReference type="SUPFAM" id="SSF55811">
    <property type="entry name" value="Nudix"/>
    <property type="match status" value="1"/>
</dbReference>
<dbReference type="KEGG" id="cai:Caci_6422"/>
<dbReference type="PANTHER" id="PTHR43736">
    <property type="entry name" value="ADP-RIBOSE PYROPHOSPHATASE"/>
    <property type="match status" value="1"/>
</dbReference>
<dbReference type="Pfam" id="PF00293">
    <property type="entry name" value="NUDIX"/>
    <property type="match status" value="1"/>
</dbReference>
<dbReference type="eggNOG" id="COG1051">
    <property type="taxonomic scope" value="Bacteria"/>
</dbReference>
<dbReference type="HOGENOM" id="CLU_711047_0_0_11"/>
<comment type="similarity">
    <text evidence="1">Belongs to the Nudix hydrolase family.</text>
</comment>
<accession>C7PWJ6</accession>
<dbReference type="InterPro" id="IPR000086">
    <property type="entry name" value="NUDIX_hydrolase_dom"/>
</dbReference>
<evidence type="ECO:0000313" key="4">
    <source>
        <dbReference type="Proteomes" id="UP000000851"/>
    </source>
</evidence>
<organism evidence="3 4">
    <name type="scientific">Catenulispora acidiphila (strain DSM 44928 / JCM 14897 / NBRC 102108 / NRRL B-24433 / ID139908)</name>
    <dbReference type="NCBI Taxonomy" id="479433"/>
    <lineage>
        <taxon>Bacteria</taxon>
        <taxon>Bacillati</taxon>
        <taxon>Actinomycetota</taxon>
        <taxon>Actinomycetes</taxon>
        <taxon>Catenulisporales</taxon>
        <taxon>Catenulisporaceae</taxon>
        <taxon>Catenulispora</taxon>
    </lineage>
</organism>
<protein>
    <submittedName>
        <fullName evidence="3">NUDIX hydrolase</fullName>
    </submittedName>
</protein>
<dbReference type="GO" id="GO:0016787">
    <property type="term" value="F:hydrolase activity"/>
    <property type="evidence" value="ECO:0007669"/>
    <property type="project" value="UniProtKB-KW"/>
</dbReference>
<proteinExistence type="inferred from homology"/>
<feature type="domain" description="Nudix hydrolase" evidence="2">
    <location>
        <begin position="264"/>
        <end position="393"/>
    </location>
</feature>
<keyword evidence="4" id="KW-1185">Reference proteome</keyword>
<dbReference type="STRING" id="479433.Caci_6422"/>
<evidence type="ECO:0000313" key="3">
    <source>
        <dbReference type="EMBL" id="ACU75276.1"/>
    </source>
</evidence>
<reference evidence="3 4" key="1">
    <citation type="journal article" date="2009" name="Stand. Genomic Sci.">
        <title>Complete genome sequence of Catenulispora acidiphila type strain (ID 139908).</title>
        <authorList>
            <person name="Copeland A."/>
            <person name="Lapidus A."/>
            <person name="Glavina Del Rio T."/>
            <person name="Nolan M."/>
            <person name="Lucas S."/>
            <person name="Chen F."/>
            <person name="Tice H."/>
            <person name="Cheng J.F."/>
            <person name="Bruce D."/>
            <person name="Goodwin L."/>
            <person name="Pitluck S."/>
            <person name="Mikhailova N."/>
            <person name="Pati A."/>
            <person name="Ivanova N."/>
            <person name="Mavromatis K."/>
            <person name="Chen A."/>
            <person name="Palaniappan K."/>
            <person name="Chain P."/>
            <person name="Land M."/>
            <person name="Hauser L."/>
            <person name="Chang Y.J."/>
            <person name="Jeffries C.D."/>
            <person name="Chertkov O."/>
            <person name="Brettin T."/>
            <person name="Detter J.C."/>
            <person name="Han C."/>
            <person name="Ali Z."/>
            <person name="Tindall B.J."/>
            <person name="Goker M."/>
            <person name="Bristow J."/>
            <person name="Eisen J.A."/>
            <person name="Markowitz V."/>
            <person name="Hugenholtz P."/>
            <person name="Kyrpides N.C."/>
            <person name="Klenk H.P."/>
        </authorList>
    </citation>
    <scope>NUCLEOTIDE SEQUENCE [LARGE SCALE GENOMIC DNA]</scope>
    <source>
        <strain evidence="4">DSM 44928 / JCM 14897 / NBRC 102108 / NRRL B-24433 / ID139908</strain>
    </source>
</reference>
<sequence length="408" mass="44443">MYFNTRGILMITTRQGVAAHRGGLDLTISLTADQADALGADAHRLVDYLDTVMVQIAAIRTHAEPVLPEARVIPAVPAQQVVSEVTAKDRPIFQGVQWDERVLQEVSALLSMLDGVRDATLRRHAGHHGSIRRAGYAMGVSKATAQSRRNALQAPSPAELWAAGAYGGVRHRKASMPAVMRPWSIAWPGYIPVDVFPPETRARCLVDGVEGSAEALQTPDGVAAAEWLRRSAAALVPFDLDDRGWPLNPAGRTGWTGRRLRHWGENAAANCIVRSNDGYVLMTRCDDLALWAFPGGMIEPGEDRVEAMRRVLREKTGVDVSGVDPKILHRGYREDARATDNAWACSVLSLFVVPRQVPVAAGGDTIEVGWFRVDTAEQLAAELDVRGGLYEAHRPWLQAAIDHLSPTA</sequence>